<reference evidence="1" key="1">
    <citation type="submission" date="2020-05" db="EMBL/GenBank/DDBJ databases">
        <authorList>
            <person name="Chiriac C."/>
            <person name="Salcher M."/>
            <person name="Ghai R."/>
            <person name="Kavagutti S V."/>
        </authorList>
    </citation>
    <scope>NUCLEOTIDE SEQUENCE</scope>
</reference>
<dbReference type="PANTHER" id="PTHR18964:SF149">
    <property type="entry name" value="BIFUNCTIONAL UDP-N-ACETYLGLUCOSAMINE 2-EPIMERASE_N-ACETYLMANNOSAMINE KINASE"/>
    <property type="match status" value="1"/>
</dbReference>
<organism evidence="1">
    <name type="scientific">freshwater metagenome</name>
    <dbReference type="NCBI Taxonomy" id="449393"/>
    <lineage>
        <taxon>unclassified sequences</taxon>
        <taxon>metagenomes</taxon>
        <taxon>ecological metagenomes</taxon>
    </lineage>
</organism>
<dbReference type="Pfam" id="PF00480">
    <property type="entry name" value="ROK"/>
    <property type="match status" value="1"/>
</dbReference>
<accession>A0A6J6BI75</accession>
<dbReference type="AlphaFoldDB" id="A0A6J6BI75"/>
<dbReference type="InterPro" id="IPR043129">
    <property type="entry name" value="ATPase_NBD"/>
</dbReference>
<evidence type="ECO:0000313" key="2">
    <source>
        <dbReference type="EMBL" id="CAB4618386.1"/>
    </source>
</evidence>
<dbReference type="InterPro" id="IPR000600">
    <property type="entry name" value="ROK"/>
</dbReference>
<dbReference type="EMBL" id="CAEZSP010000009">
    <property type="protein sequence ID" value="CAB4538696.1"/>
    <property type="molecule type" value="Genomic_DNA"/>
</dbReference>
<dbReference type="PANTHER" id="PTHR18964">
    <property type="entry name" value="ROK (REPRESSOR, ORF, KINASE) FAMILY"/>
    <property type="match status" value="1"/>
</dbReference>
<gene>
    <name evidence="1" type="ORF">UFOPK1440_00320</name>
    <name evidence="2" type="ORF">UFOPK1946_00247</name>
</gene>
<sequence>MRYVVAIDIGGTDIKAALVNENLEIISSSLRPTPKLDSAAVKTIATIKEIVNELSKGYTVSALGVCVCGVFDDINGICIWSGNLDWKNVHLQELLAQELAIPVVAGHDIRTAGTAEMRNGAAAGYANSIFIAIGTGIAASLVIDGLIRSADGYAGEIGHLDVGGDAQCVCGRKGCLEAEASALAISTAYEKAAGKSGVSTEEIAKLVRDDDPIASQVWNDAMLALARACETLITTLSPEAIIFGGGLAKSRELLINPISDALDKRLTFQRKPELKIAHYESTAGTVGCAMAAFDLINEAL</sequence>
<proteinExistence type="predicted"/>
<dbReference type="SUPFAM" id="SSF53067">
    <property type="entry name" value="Actin-like ATPase domain"/>
    <property type="match status" value="1"/>
</dbReference>
<name>A0A6J6BI75_9ZZZZ</name>
<protein>
    <submittedName>
        <fullName evidence="1">Unannotated protein</fullName>
    </submittedName>
</protein>
<dbReference type="EMBL" id="CAEZVG010000006">
    <property type="protein sequence ID" value="CAB4618386.1"/>
    <property type="molecule type" value="Genomic_DNA"/>
</dbReference>
<evidence type="ECO:0000313" key="1">
    <source>
        <dbReference type="EMBL" id="CAB4538696.1"/>
    </source>
</evidence>
<dbReference type="Gene3D" id="3.30.420.40">
    <property type="match status" value="2"/>
</dbReference>